<feature type="compositionally biased region" description="Low complexity" evidence="1">
    <location>
        <begin position="191"/>
        <end position="237"/>
    </location>
</feature>
<keyword evidence="4" id="KW-1185">Reference proteome</keyword>
<feature type="compositionally biased region" description="Low complexity" evidence="1">
    <location>
        <begin position="256"/>
        <end position="276"/>
    </location>
</feature>
<keyword evidence="2" id="KW-0732">Signal</keyword>
<evidence type="ECO:0000256" key="1">
    <source>
        <dbReference type="SAM" id="MobiDB-lite"/>
    </source>
</evidence>
<evidence type="ECO:0000256" key="2">
    <source>
        <dbReference type="SAM" id="SignalP"/>
    </source>
</evidence>
<evidence type="ECO:0000313" key="5">
    <source>
        <dbReference type="RefSeq" id="XP_010502883.1"/>
    </source>
</evidence>
<dbReference type="InterPro" id="IPR009605">
    <property type="entry name" value="DUF1216"/>
</dbReference>
<proteinExistence type="predicted"/>
<feature type="domain" description="DUF1216" evidence="3">
    <location>
        <begin position="70"/>
        <end position="172"/>
    </location>
</feature>
<evidence type="ECO:0000259" key="3">
    <source>
        <dbReference type="Pfam" id="PF06746"/>
    </source>
</evidence>
<dbReference type="GeneID" id="104780115"/>
<dbReference type="Proteomes" id="UP000694864">
    <property type="component" value="Chromosome 4"/>
</dbReference>
<gene>
    <name evidence="5" type="primary">LOC104780115</name>
</gene>
<name>A0ABM0YLM0_CAMSA</name>
<evidence type="ECO:0000313" key="4">
    <source>
        <dbReference type="Proteomes" id="UP000694864"/>
    </source>
</evidence>
<reference evidence="5" key="2">
    <citation type="submission" date="2025-08" db="UniProtKB">
        <authorList>
            <consortium name="RefSeq"/>
        </authorList>
    </citation>
    <scope>IDENTIFICATION</scope>
    <source>
        <tissue evidence="5">Leaf</tissue>
    </source>
</reference>
<dbReference type="PANTHER" id="PTHR31607">
    <property type="entry name" value="DUF1216 DOMAIN-CONTAINING PROTEIN-RELATED"/>
    <property type="match status" value="1"/>
</dbReference>
<feature type="signal peptide" evidence="2">
    <location>
        <begin position="1"/>
        <end position="24"/>
    </location>
</feature>
<feature type="region of interest" description="Disordered" evidence="1">
    <location>
        <begin position="191"/>
        <end position="276"/>
    </location>
</feature>
<feature type="chain" id="PRO_5046181082" evidence="2">
    <location>
        <begin position="25"/>
        <end position="276"/>
    </location>
</feature>
<dbReference type="PANTHER" id="PTHR31607:SF37">
    <property type="entry name" value="FOLLISTATIN-LIKE DOMAIN-CONTAINING PROTEIN"/>
    <property type="match status" value="1"/>
</dbReference>
<accession>A0ABM0YLM0</accession>
<organism evidence="4 5">
    <name type="scientific">Camelina sativa</name>
    <name type="common">False flax</name>
    <name type="synonym">Myagrum sativum</name>
    <dbReference type="NCBI Taxonomy" id="90675"/>
    <lineage>
        <taxon>Eukaryota</taxon>
        <taxon>Viridiplantae</taxon>
        <taxon>Streptophyta</taxon>
        <taxon>Embryophyta</taxon>
        <taxon>Tracheophyta</taxon>
        <taxon>Spermatophyta</taxon>
        <taxon>Magnoliopsida</taxon>
        <taxon>eudicotyledons</taxon>
        <taxon>Gunneridae</taxon>
        <taxon>Pentapetalae</taxon>
        <taxon>rosids</taxon>
        <taxon>malvids</taxon>
        <taxon>Brassicales</taxon>
        <taxon>Brassicaceae</taxon>
        <taxon>Camelineae</taxon>
        <taxon>Camelina</taxon>
    </lineage>
</organism>
<dbReference type="RefSeq" id="XP_010502883.1">
    <property type="nucleotide sequence ID" value="XM_010504581.2"/>
</dbReference>
<dbReference type="Pfam" id="PF06746">
    <property type="entry name" value="DUF1216"/>
    <property type="match status" value="1"/>
</dbReference>
<protein>
    <submittedName>
        <fullName evidence="5">Uncharacterized protein LOC104780115</fullName>
    </submittedName>
</protein>
<reference evidence="4" key="1">
    <citation type="journal article" date="2014" name="Nat. Commun.">
        <title>The emerging biofuel crop Camelina sativa retains a highly undifferentiated hexaploid genome structure.</title>
        <authorList>
            <person name="Kagale S."/>
            <person name="Koh C."/>
            <person name="Nixon J."/>
            <person name="Bollina V."/>
            <person name="Clarke W.E."/>
            <person name="Tuteja R."/>
            <person name="Spillane C."/>
            <person name="Robinson S.J."/>
            <person name="Links M.G."/>
            <person name="Clarke C."/>
            <person name="Higgins E.E."/>
            <person name="Huebert T."/>
            <person name="Sharpe A.G."/>
            <person name="Parkin I.A."/>
        </authorList>
    </citation>
    <scope>NUCLEOTIDE SEQUENCE [LARGE SCALE GENOMIC DNA]</scope>
    <source>
        <strain evidence="4">cv. DH55</strain>
    </source>
</reference>
<sequence length="276" mass="28686">MARISLALGLLLLVALSEVYEVQGTFLLRHYLRKLPRRNRDFRPFACKGMLRFVALLQSMCPLKPQYTSFFGNLKSYMNFINSASGSANYDSELKGKAQGLYSSISALSGKSGASADSSKVMETLMSMGKTLGHQQESSSTMSLGERKELILSMAKWAQTIGQFVVSAAAQSGKKIDISSLGLDIDASATATGESTTNTETSSTTGTGTPSGGNTATGTGTTAVGSPTTSCTTSKCSNGGGSSFKAAVNIQHGGKASSQSQQTTTAQQDVTSAGSS</sequence>